<keyword evidence="8" id="KW-0443">Lipid metabolism</keyword>
<dbReference type="FunFam" id="3.90.226.10:FF:000011">
    <property type="entry name" value="Fatty acid oxidation complex subunit alpha"/>
    <property type="match status" value="1"/>
</dbReference>
<dbReference type="Pfam" id="PF00378">
    <property type="entry name" value="ECH_1"/>
    <property type="match status" value="1"/>
</dbReference>
<keyword evidence="6" id="KW-0560">Oxidoreductase</keyword>
<dbReference type="InterPro" id="IPR036291">
    <property type="entry name" value="NAD(P)-bd_dom_sf"/>
</dbReference>
<sequence length="784" mass="82476">MRASASARAALRVARSGAARAVVARVAAAQAAPAMARSGIQARSMADKPAAAAAAAPAGPTSIEMTEDGIAIITMNDLSERMNVLNKGMMEAFEGVLNKLESDSSIRAAVLMSGKDDSWVAGADIRMLDACKSAEELATLARTGQKMMDRLAGLKKPVVAAINGFCLGGGAELAMACHYRIVSTGSKTKIGLPEVQLGLLPGSGGTQRLPKLVGIQNAVTMMTTGQQLDAKRAKRNGFADSVADPFALRDAALQAARGLADGSLKRKPKAQPLVPTRLLEGTSIGRNVLFDQAGKMIAKKAGTAYPAPMEILNAVRAGVEGGHAKGQEVEAAAFGKLGMTSVSAALRSIYFAQTAAKKNPFPKPAEPASTVAVLGAGLMGAGIAEVTAHKAAATVLLRDKTLEGLSRGEKQISGNMDKKVSRRRMTKAAADAVTSRVLGFCDGVPGWDRQLPRADVVVEAVFEDLGLKHSVIKELEATGLRPDAILASNTSALPIADLAKASKHPERVIGMHYFSPVDKMPLLEVIPHAGTSDAVVGRAFDLGLKQGKTVIVVKDVPGFYVNRCLGPFMAEAFALMQEGVEAERLDKVMRDFGFPVGPVTLADEVGIDVASHVNSFLTEHLGERMGGSDATVLRDMMDRGMMGRKSGKGFFVYGKGKGKGAKTVNPDAKALLAKYLKKGASVEAAAAMDDATIQDRMAGRFLIEALLCLQDGIIRSPTDGDVGAIFGIGFPPFRGGPFRHIDAVGADNLRNQLRGFAAKYGPQFNPPRILNEYADAKKRFHPSE</sequence>
<dbReference type="PANTHER" id="PTHR43612:SF3">
    <property type="entry name" value="TRIFUNCTIONAL ENZYME SUBUNIT ALPHA, MITOCHONDRIAL"/>
    <property type="match status" value="1"/>
</dbReference>
<dbReference type="InterPro" id="IPR001753">
    <property type="entry name" value="Enoyl-CoA_hydra/iso"/>
</dbReference>
<dbReference type="InterPro" id="IPR006180">
    <property type="entry name" value="3-OHacyl-CoA_DH_CS"/>
</dbReference>
<dbReference type="SUPFAM" id="SSF52096">
    <property type="entry name" value="ClpP/crotonase"/>
    <property type="match status" value="1"/>
</dbReference>
<keyword evidence="7" id="KW-0520">NAD</keyword>
<reference evidence="16 17" key="1">
    <citation type="submission" date="2019-07" db="EMBL/GenBank/DDBJ databases">
        <title>Genomes of Cafeteria roenbergensis.</title>
        <authorList>
            <person name="Fischer M.G."/>
            <person name="Hackl T."/>
            <person name="Roman M."/>
        </authorList>
    </citation>
    <scope>NUCLEOTIDE SEQUENCE [LARGE SCALE GENOMIC DNA]</scope>
    <source>
        <strain evidence="14 17">BVI</strain>
        <strain evidence="15 16">E4-10P</strain>
    </source>
</reference>
<dbReference type="GO" id="GO:0006635">
    <property type="term" value="P:fatty acid beta-oxidation"/>
    <property type="evidence" value="ECO:0007669"/>
    <property type="project" value="UniProtKB-UniPathway"/>
</dbReference>
<dbReference type="PROSITE" id="PS00166">
    <property type="entry name" value="ENOYL_COA_HYDRATASE"/>
    <property type="match status" value="1"/>
</dbReference>
<gene>
    <name evidence="15" type="ORF">FNF27_06906</name>
    <name evidence="14" type="ORF">FNF29_06434</name>
</gene>
<evidence type="ECO:0000256" key="2">
    <source>
        <dbReference type="ARBA" id="ARBA00007005"/>
    </source>
</evidence>
<evidence type="ECO:0000256" key="4">
    <source>
        <dbReference type="ARBA" id="ARBA00012076"/>
    </source>
</evidence>
<dbReference type="SUPFAM" id="SSF51735">
    <property type="entry name" value="NAD(P)-binding Rossmann-fold domains"/>
    <property type="match status" value="1"/>
</dbReference>
<dbReference type="InterPro" id="IPR008927">
    <property type="entry name" value="6-PGluconate_DH-like_C_sf"/>
</dbReference>
<evidence type="ECO:0000313" key="14">
    <source>
        <dbReference type="EMBL" id="KAA0148809.1"/>
    </source>
</evidence>
<evidence type="ECO:0000256" key="10">
    <source>
        <dbReference type="ARBA" id="ARBA00023268"/>
    </source>
</evidence>
<dbReference type="UniPathway" id="UPA00659"/>
<keyword evidence="5" id="KW-0276">Fatty acid metabolism</keyword>
<evidence type="ECO:0000256" key="3">
    <source>
        <dbReference type="ARBA" id="ARBA00008750"/>
    </source>
</evidence>
<evidence type="ECO:0000259" key="13">
    <source>
        <dbReference type="Pfam" id="PF02737"/>
    </source>
</evidence>
<dbReference type="Pfam" id="PF02737">
    <property type="entry name" value="3HCDH_N"/>
    <property type="match status" value="1"/>
</dbReference>
<evidence type="ECO:0000259" key="12">
    <source>
        <dbReference type="Pfam" id="PF00725"/>
    </source>
</evidence>
<dbReference type="InterPro" id="IPR029045">
    <property type="entry name" value="ClpP/crotonase-like_dom_sf"/>
</dbReference>
<dbReference type="FunFam" id="3.40.50.720:FF:000009">
    <property type="entry name" value="Fatty oxidation complex, alpha subunit"/>
    <property type="match status" value="1"/>
</dbReference>
<evidence type="ECO:0000313" key="17">
    <source>
        <dbReference type="Proteomes" id="UP000323011"/>
    </source>
</evidence>
<proteinExistence type="inferred from homology"/>
<evidence type="ECO:0000313" key="16">
    <source>
        <dbReference type="Proteomes" id="UP000322899"/>
    </source>
</evidence>
<dbReference type="Pfam" id="PF00725">
    <property type="entry name" value="3HCDH"/>
    <property type="match status" value="1"/>
</dbReference>
<dbReference type="PROSITE" id="PS00067">
    <property type="entry name" value="3HCDH"/>
    <property type="match status" value="1"/>
</dbReference>
<evidence type="ECO:0000256" key="1">
    <source>
        <dbReference type="ARBA" id="ARBA00005005"/>
    </source>
</evidence>
<dbReference type="Proteomes" id="UP000322899">
    <property type="component" value="Unassembled WGS sequence"/>
</dbReference>
<dbReference type="GO" id="GO:0016509">
    <property type="term" value="F:long-chain (3S)-3-hydroxyacyl-CoA dehydrogenase (NAD+) activity"/>
    <property type="evidence" value="ECO:0007669"/>
    <property type="project" value="TreeGrafter"/>
</dbReference>
<evidence type="ECO:0000256" key="5">
    <source>
        <dbReference type="ARBA" id="ARBA00022832"/>
    </source>
</evidence>
<dbReference type="Gene3D" id="1.10.1040.50">
    <property type="match status" value="1"/>
</dbReference>
<dbReference type="Gene3D" id="3.90.226.10">
    <property type="entry name" value="2-enoyl-CoA Hydratase, Chain A, domain 1"/>
    <property type="match status" value="1"/>
</dbReference>
<comment type="similarity">
    <text evidence="3">In the N-terminal section; belongs to the enoyl-CoA hydratase/isomerase family.</text>
</comment>
<dbReference type="AlphaFoldDB" id="A0A5A8C8B0"/>
<evidence type="ECO:0000256" key="8">
    <source>
        <dbReference type="ARBA" id="ARBA00023098"/>
    </source>
</evidence>
<feature type="domain" description="3-hydroxyacyl-CoA dehydrogenase C-terminal" evidence="12">
    <location>
        <begin position="558"/>
        <end position="653"/>
    </location>
</feature>
<comment type="caution">
    <text evidence="14">The sequence shown here is derived from an EMBL/GenBank/DDBJ whole genome shotgun (WGS) entry which is preliminary data.</text>
</comment>
<dbReference type="OrthoDB" id="10004768at2759"/>
<comment type="similarity">
    <text evidence="11">Belongs to the enoyl-CoA hydratase/isomerase family.</text>
</comment>
<dbReference type="SUPFAM" id="SSF48179">
    <property type="entry name" value="6-phosphogluconate dehydrogenase C-terminal domain-like"/>
    <property type="match status" value="2"/>
</dbReference>
<dbReference type="Gene3D" id="3.40.50.720">
    <property type="entry name" value="NAD(P)-binding Rossmann-like Domain"/>
    <property type="match status" value="1"/>
</dbReference>
<dbReference type="CDD" id="cd06558">
    <property type="entry name" value="crotonase-like"/>
    <property type="match status" value="1"/>
</dbReference>
<dbReference type="Proteomes" id="UP000323011">
    <property type="component" value="Unassembled WGS sequence"/>
</dbReference>
<dbReference type="InterPro" id="IPR018376">
    <property type="entry name" value="Enoyl-CoA_hyd/isom_CS"/>
</dbReference>
<accession>A0A5A8C8B0</accession>
<dbReference type="OMA" id="ESTTIRW"/>
<evidence type="ECO:0000256" key="11">
    <source>
        <dbReference type="RuleBase" id="RU003707"/>
    </source>
</evidence>
<dbReference type="GO" id="GO:0004300">
    <property type="term" value="F:enoyl-CoA hydratase activity"/>
    <property type="evidence" value="ECO:0007669"/>
    <property type="project" value="UniProtKB-EC"/>
</dbReference>
<name>A0A5A8C8B0_CAFRO</name>
<evidence type="ECO:0000313" key="15">
    <source>
        <dbReference type="EMBL" id="KAA0169611.1"/>
    </source>
</evidence>
<keyword evidence="17" id="KW-1185">Reference proteome</keyword>
<evidence type="ECO:0000256" key="7">
    <source>
        <dbReference type="ARBA" id="ARBA00023027"/>
    </source>
</evidence>
<comment type="pathway">
    <text evidence="1">Lipid metabolism; fatty acid beta-oxidation.</text>
</comment>
<keyword evidence="9" id="KW-0456">Lyase</keyword>
<feature type="domain" description="3-hydroxyacyl-CoA dehydrogenase NAD binding" evidence="13">
    <location>
        <begin position="370"/>
        <end position="556"/>
    </location>
</feature>
<dbReference type="InterPro" id="IPR050136">
    <property type="entry name" value="FA_oxidation_alpha_subunit"/>
</dbReference>
<dbReference type="InterPro" id="IPR006108">
    <property type="entry name" value="3HC_DH_C"/>
</dbReference>
<evidence type="ECO:0000256" key="6">
    <source>
        <dbReference type="ARBA" id="ARBA00023002"/>
    </source>
</evidence>
<evidence type="ECO:0000256" key="9">
    <source>
        <dbReference type="ARBA" id="ARBA00023239"/>
    </source>
</evidence>
<protein>
    <recommendedName>
        <fullName evidence="4">enoyl-CoA hydratase</fullName>
        <ecNumber evidence="4">4.2.1.17</ecNumber>
    </recommendedName>
</protein>
<dbReference type="GO" id="GO:0070403">
    <property type="term" value="F:NAD+ binding"/>
    <property type="evidence" value="ECO:0007669"/>
    <property type="project" value="InterPro"/>
</dbReference>
<dbReference type="EMBL" id="VLTO01000068">
    <property type="protein sequence ID" value="KAA0169611.1"/>
    <property type="molecule type" value="Genomic_DNA"/>
</dbReference>
<organism evidence="14 17">
    <name type="scientific">Cafeteria roenbergensis</name>
    <name type="common">Marine flagellate</name>
    <dbReference type="NCBI Taxonomy" id="33653"/>
    <lineage>
        <taxon>Eukaryota</taxon>
        <taxon>Sar</taxon>
        <taxon>Stramenopiles</taxon>
        <taxon>Bigyra</taxon>
        <taxon>Opalozoa</taxon>
        <taxon>Bicosoecida</taxon>
        <taxon>Cafeteriaceae</taxon>
        <taxon>Cafeteria</taxon>
    </lineage>
</organism>
<dbReference type="PANTHER" id="PTHR43612">
    <property type="entry name" value="TRIFUNCTIONAL ENZYME SUBUNIT ALPHA"/>
    <property type="match status" value="1"/>
</dbReference>
<comment type="similarity">
    <text evidence="2">In the central section; belongs to the 3-hydroxyacyl-CoA dehydrogenase family.</text>
</comment>
<dbReference type="EC" id="4.2.1.17" evidence="4"/>
<dbReference type="EMBL" id="VLTN01000049">
    <property type="protein sequence ID" value="KAA0148809.1"/>
    <property type="molecule type" value="Genomic_DNA"/>
</dbReference>
<dbReference type="InterPro" id="IPR006176">
    <property type="entry name" value="3-OHacyl-CoA_DH_NAD-bd"/>
</dbReference>
<keyword evidence="10" id="KW-0511">Multifunctional enzyme</keyword>
<dbReference type="GO" id="GO:0016507">
    <property type="term" value="C:mitochondrial fatty acid beta-oxidation multienzyme complex"/>
    <property type="evidence" value="ECO:0007669"/>
    <property type="project" value="TreeGrafter"/>
</dbReference>